<gene>
    <name evidence="1" type="primary">AVEN_80277_1</name>
    <name evidence="1" type="ORF">CDAR_115721</name>
</gene>
<reference evidence="1 2" key="1">
    <citation type="submission" date="2021-06" db="EMBL/GenBank/DDBJ databases">
        <title>Caerostris darwini draft genome.</title>
        <authorList>
            <person name="Kono N."/>
            <person name="Arakawa K."/>
        </authorList>
    </citation>
    <scope>NUCLEOTIDE SEQUENCE [LARGE SCALE GENOMIC DNA]</scope>
</reference>
<name>A0AAV4PYH3_9ARAC</name>
<protein>
    <submittedName>
        <fullName evidence="1">Uncharacterized protein</fullName>
    </submittedName>
</protein>
<evidence type="ECO:0000313" key="2">
    <source>
        <dbReference type="Proteomes" id="UP001054837"/>
    </source>
</evidence>
<organism evidence="1 2">
    <name type="scientific">Caerostris darwini</name>
    <dbReference type="NCBI Taxonomy" id="1538125"/>
    <lineage>
        <taxon>Eukaryota</taxon>
        <taxon>Metazoa</taxon>
        <taxon>Ecdysozoa</taxon>
        <taxon>Arthropoda</taxon>
        <taxon>Chelicerata</taxon>
        <taxon>Arachnida</taxon>
        <taxon>Araneae</taxon>
        <taxon>Araneomorphae</taxon>
        <taxon>Entelegynae</taxon>
        <taxon>Araneoidea</taxon>
        <taxon>Araneidae</taxon>
        <taxon>Caerostris</taxon>
    </lineage>
</organism>
<keyword evidence="2" id="KW-1185">Reference proteome</keyword>
<proteinExistence type="predicted"/>
<accession>A0AAV4PYH3</accession>
<dbReference type="Proteomes" id="UP001054837">
    <property type="component" value="Unassembled WGS sequence"/>
</dbReference>
<evidence type="ECO:0000313" key="1">
    <source>
        <dbReference type="EMBL" id="GIY02175.1"/>
    </source>
</evidence>
<comment type="caution">
    <text evidence="1">The sequence shown here is derived from an EMBL/GenBank/DDBJ whole genome shotgun (WGS) entry which is preliminary data.</text>
</comment>
<dbReference type="EMBL" id="BPLQ01003650">
    <property type="protein sequence ID" value="GIY02175.1"/>
    <property type="molecule type" value="Genomic_DNA"/>
</dbReference>
<sequence length="112" mass="13097">MPGDWVARRDLLEEETPDDVQAKLLSHLIPKYQRLIQPSLQKAFEILKETEEGFHEEISSPAPSTTNRIAKSIAYTVPKKRKKCIIPILEKLREINYTFHETNELQKDRILQ</sequence>
<dbReference type="AlphaFoldDB" id="A0AAV4PYH3"/>